<dbReference type="SMART" id="SM00220">
    <property type="entry name" value="S_TKc"/>
    <property type="match status" value="1"/>
</dbReference>
<dbReference type="GO" id="GO:0005524">
    <property type="term" value="F:ATP binding"/>
    <property type="evidence" value="ECO:0007669"/>
    <property type="project" value="UniProtKB-KW"/>
</dbReference>
<keyword evidence="3" id="KW-0418">Kinase</keyword>
<feature type="region of interest" description="Disordered" evidence="5">
    <location>
        <begin position="970"/>
        <end position="1022"/>
    </location>
</feature>
<organism evidence="7 8">
    <name type="scientific">Candidula unifasciata</name>
    <dbReference type="NCBI Taxonomy" id="100452"/>
    <lineage>
        <taxon>Eukaryota</taxon>
        <taxon>Metazoa</taxon>
        <taxon>Spiralia</taxon>
        <taxon>Lophotrochozoa</taxon>
        <taxon>Mollusca</taxon>
        <taxon>Gastropoda</taxon>
        <taxon>Heterobranchia</taxon>
        <taxon>Euthyneura</taxon>
        <taxon>Panpulmonata</taxon>
        <taxon>Eupulmonata</taxon>
        <taxon>Stylommatophora</taxon>
        <taxon>Helicina</taxon>
        <taxon>Helicoidea</taxon>
        <taxon>Geomitridae</taxon>
        <taxon>Candidula</taxon>
    </lineage>
</organism>
<feature type="compositionally biased region" description="Gly residues" evidence="5">
    <location>
        <begin position="619"/>
        <end position="635"/>
    </location>
</feature>
<feature type="compositionally biased region" description="Basic residues" evidence="5">
    <location>
        <begin position="989"/>
        <end position="999"/>
    </location>
</feature>
<evidence type="ECO:0000256" key="2">
    <source>
        <dbReference type="ARBA" id="ARBA00022741"/>
    </source>
</evidence>
<feature type="region of interest" description="Disordered" evidence="5">
    <location>
        <begin position="613"/>
        <end position="696"/>
    </location>
</feature>
<dbReference type="Gene3D" id="1.10.510.10">
    <property type="entry name" value="Transferase(Phosphotransferase) domain 1"/>
    <property type="match status" value="1"/>
</dbReference>
<feature type="region of interest" description="Disordered" evidence="5">
    <location>
        <begin position="1450"/>
        <end position="1469"/>
    </location>
</feature>
<feature type="compositionally biased region" description="Polar residues" evidence="5">
    <location>
        <begin position="1747"/>
        <end position="1757"/>
    </location>
</feature>
<dbReference type="Pfam" id="PF00069">
    <property type="entry name" value="Pkinase"/>
    <property type="match status" value="1"/>
</dbReference>
<feature type="domain" description="Protein kinase" evidence="6">
    <location>
        <begin position="1130"/>
        <end position="1386"/>
    </location>
</feature>
<dbReference type="GO" id="GO:0007249">
    <property type="term" value="P:canonical NF-kappaB signal transduction"/>
    <property type="evidence" value="ECO:0007669"/>
    <property type="project" value="TreeGrafter"/>
</dbReference>
<feature type="compositionally biased region" description="Basic and acidic residues" evidence="5">
    <location>
        <begin position="1843"/>
        <end position="1856"/>
    </location>
</feature>
<feature type="compositionally biased region" description="Basic and acidic residues" evidence="5">
    <location>
        <begin position="1456"/>
        <end position="1469"/>
    </location>
</feature>
<dbReference type="PROSITE" id="PS00108">
    <property type="entry name" value="PROTEIN_KINASE_ST"/>
    <property type="match status" value="1"/>
</dbReference>
<keyword evidence="1" id="KW-0808">Transferase</keyword>
<evidence type="ECO:0000256" key="5">
    <source>
        <dbReference type="SAM" id="MobiDB-lite"/>
    </source>
</evidence>
<keyword evidence="4" id="KW-0067">ATP-binding</keyword>
<evidence type="ECO:0000259" key="6">
    <source>
        <dbReference type="PROSITE" id="PS50011"/>
    </source>
</evidence>
<reference evidence="7" key="1">
    <citation type="submission" date="2021-04" db="EMBL/GenBank/DDBJ databases">
        <authorList>
            <consortium name="Molecular Ecology Group"/>
        </authorList>
    </citation>
    <scope>NUCLEOTIDE SEQUENCE</scope>
</reference>
<dbReference type="EMBL" id="CAJHNH020000147">
    <property type="protein sequence ID" value="CAG5115665.1"/>
    <property type="molecule type" value="Genomic_DNA"/>
</dbReference>
<feature type="region of interest" description="Disordered" evidence="5">
    <location>
        <begin position="175"/>
        <end position="195"/>
    </location>
</feature>
<feature type="compositionally biased region" description="Basic and acidic residues" evidence="5">
    <location>
        <begin position="648"/>
        <end position="657"/>
    </location>
</feature>
<dbReference type="InterPro" id="IPR050538">
    <property type="entry name" value="MAP_kinase_kinase_kinase"/>
</dbReference>
<dbReference type="Proteomes" id="UP000678393">
    <property type="component" value="Unassembled WGS sequence"/>
</dbReference>
<feature type="compositionally biased region" description="Basic and acidic residues" evidence="5">
    <location>
        <begin position="251"/>
        <end position="263"/>
    </location>
</feature>
<dbReference type="InterPro" id="IPR000719">
    <property type="entry name" value="Prot_kinase_dom"/>
</dbReference>
<comment type="caution">
    <text evidence="7">The sequence shown here is derived from an EMBL/GenBank/DDBJ whole genome shotgun (WGS) entry which is preliminary data.</text>
</comment>
<gene>
    <name evidence="7" type="ORF">CUNI_LOCUS1223</name>
</gene>
<proteinExistence type="predicted"/>
<dbReference type="InterPro" id="IPR008271">
    <property type="entry name" value="Ser/Thr_kinase_AS"/>
</dbReference>
<feature type="region of interest" description="Disordered" evidence="5">
    <location>
        <begin position="1277"/>
        <end position="1296"/>
    </location>
</feature>
<sequence length="1856" mass="206811">MAISILQSLLDFHEPLLKEKCHQILILDSLQSIKINQFDQNRIFTDTDSKVSIQVVDNKQNYEGCQDIAQTKNCFQMHAVITDWGKSSYEDSSNNISKIGKQNKNDINNFKLQKELRYTKISSTDNDILDEKNMLSSSGSDDDLTFVKEAYVHQGISGADVIFHKNSVSSSSVNCQDEALDEEAESDDHKPPKIQEKIYIQEQRSFNMVEERRKDRDTKYDLLSGGSDNETKYMTDIMESEKMDSINGNSKDLDTEATDEKQDVEKTEKCLEMAYAEHQNYNQMLNTEIFSEFTLLPLSLSLSLLPMTESVFVEEKFKGYSLLDSLKSAVSCDKSRTWPDSSNYPRNIFASRQTNMSSIFVTDDIFSQTTDQLKQHENIFFLTDKKTCNLDIFSNSIDWNVFKISVSQKCESKDFFEMKHWNQEVYQDTERRCNYQNIANNGFIDDHDSQTDMSSYGTDMVDMFESDFEKCKDPEYFQNDKDLERKGRDDFCEGLIEQNSVEELSEKEDSLLEYVWDFEDSSNKQTDDCFWKEESIKTVDLFDTSDENSENNKGCNLYLSGNPPIRLHLVEARVHTRSGNGRKQNGNYGSSGAGSADAYSTIIYNYFQGNGNDSAQRGNGSGRQSGSSSGSGGNGNNNNNNNGGNSKKGAEQKDNTVHKRIKEKKAEKKTDSLGVRSYSPENQTLSPSLPPPVLDPRHLAERNSVEMARPFYNETSAEVLSPNVAAAASGQQEGALGLPEGVSDGQNSLCEEEEEEVSFQHAAMSVEQLCDIIGNSTRSYPSGSDTFATLNICLTRIVHDLSLAADDNEGAPFDNCSVCLVLSQLLIHLADPGHDGCMRSCDQCSQIFHLIMEHCIGCIANDRPKSRITQSDLCYKICKYSQWNIEQLCQSSNKLKGKMQKYCDKVLGSSLDMVPNRPSKVADSEGIGEIGETMFMEAPSTGISSTSLSLGGNIVATETGEPDQRPYFDHTNHTAAFGSIGADPDSHAKLSRKPSHPRKTPAIPQPIPEDSQPESDTSISDDTKSIIYQRMLRIYGSQHRYGSLQEGNVHDVEQFLSASDQPKGTPGIGEVVFSHPPQLKIVAGFWDKKREECERTHTCPYQHREEGVILAEYKDHFGILCTRYQKHHQWERVSHLGNGMSGKCHLAIDLKTNFKFCCKKIHLLRYTEEELTLWSEMKNPYVVKLYGAIRHGVKIYIFSEFIDGGSLAACIEEQKYLGRRLSHWSAINYFQQLLKVLAFLQKKNILHEDIKADNILLRRNSIYLAVTDFGTSRRLQDPKELKNKSPVGSPTHWSPEKASMEGHGFSSDLWAAVCVLVHMLSGEPPWVKRFMNRVAILNFIIFQRSPPMEDVPSNIQLVVRDLIAKGFIRDPQARPSSSELLQHPAFKILDEGTPETYFSTLTSMAHGFPVIQAAVGGVEQPTVRRDVTMFSTADSAAADATVLYAGTVKTGPYQESDSRPDNLNKQQSERIPEIINPNEVVRTVDQQQNEEDGNKTTVIDQSEIDKGVVRDEGQAAAAETQNEKLPNVPTMASSAAAGDKVSAAGGSVDSKVRQLVGPLDIDSLLPQFNELFVSGDSLSIQSIKSFFADAYNTEEFSGAKPSPLERFKPELKQDALPNLSIFYCEMAPATRQQDGVSESENFISDISQISALPGITNTPIRDRLQGRKPHSQNPISFMLSSESDECTSADLFEPDPAAKMSDSGHGNNINDAHAEASGPETPRPSMNPPEDMSPTASTGSSSNTSTLQMRKPTNLTLHCTPLPPELPHSHSDIPLLTAPSVHESEMKHRSNTWSQLPSTHNPHHTGGTPSSSQAASALKKTNGASIPSTASSGHSQFSYHRSSVKEEQEKRIQELT</sequence>
<protein>
    <recommendedName>
        <fullName evidence="6">Protein kinase domain-containing protein</fullName>
    </recommendedName>
</protein>
<dbReference type="PANTHER" id="PTHR48016">
    <property type="entry name" value="MAP KINASE KINASE KINASE SSK2-RELATED-RELATED"/>
    <property type="match status" value="1"/>
</dbReference>
<keyword evidence="2" id="KW-0547">Nucleotide-binding</keyword>
<evidence type="ECO:0000313" key="8">
    <source>
        <dbReference type="Proteomes" id="UP000678393"/>
    </source>
</evidence>
<dbReference type="Gene3D" id="3.30.200.20">
    <property type="entry name" value="Phosphorylase Kinase, domain 1"/>
    <property type="match status" value="1"/>
</dbReference>
<evidence type="ECO:0000313" key="7">
    <source>
        <dbReference type="EMBL" id="CAG5115665.1"/>
    </source>
</evidence>
<feature type="non-terminal residue" evidence="7">
    <location>
        <position position="1856"/>
    </location>
</feature>
<dbReference type="SUPFAM" id="SSF56112">
    <property type="entry name" value="Protein kinase-like (PK-like)"/>
    <property type="match status" value="1"/>
</dbReference>
<dbReference type="PROSITE" id="PS50011">
    <property type="entry name" value="PROTEIN_KINASE_DOM"/>
    <property type="match status" value="1"/>
</dbReference>
<feature type="compositionally biased region" description="Low complexity" evidence="5">
    <location>
        <begin position="1733"/>
        <end position="1746"/>
    </location>
</feature>
<feature type="compositionally biased region" description="Polar residues" evidence="5">
    <location>
        <begin position="1671"/>
        <end position="1681"/>
    </location>
</feature>
<feature type="region of interest" description="Disordered" evidence="5">
    <location>
        <begin position="1654"/>
        <end position="1856"/>
    </location>
</feature>
<feature type="compositionally biased region" description="Polar residues" evidence="5">
    <location>
        <begin position="1791"/>
        <end position="1800"/>
    </location>
</feature>
<accession>A0A8S3YJE6</accession>
<feature type="compositionally biased region" description="Low complexity" evidence="5">
    <location>
        <begin position="636"/>
        <end position="645"/>
    </location>
</feature>
<feature type="compositionally biased region" description="Polar residues" evidence="5">
    <location>
        <begin position="1822"/>
        <end position="1841"/>
    </location>
</feature>
<dbReference type="InterPro" id="IPR011009">
    <property type="entry name" value="Kinase-like_dom_sf"/>
</dbReference>
<evidence type="ECO:0000256" key="4">
    <source>
        <dbReference type="ARBA" id="ARBA00022840"/>
    </source>
</evidence>
<evidence type="ECO:0000256" key="3">
    <source>
        <dbReference type="ARBA" id="ARBA00022777"/>
    </source>
</evidence>
<feature type="region of interest" description="Disordered" evidence="5">
    <location>
        <begin position="244"/>
        <end position="263"/>
    </location>
</feature>
<dbReference type="GO" id="GO:0004672">
    <property type="term" value="F:protein kinase activity"/>
    <property type="evidence" value="ECO:0007669"/>
    <property type="project" value="InterPro"/>
</dbReference>
<name>A0A8S3YJE6_9EUPU</name>
<keyword evidence="8" id="KW-1185">Reference proteome</keyword>
<dbReference type="PANTHER" id="PTHR48016:SF9">
    <property type="entry name" value="MITOGEN-ACTIVATED PROTEIN KINASE KINASE KINASE 14"/>
    <property type="match status" value="1"/>
</dbReference>
<dbReference type="OrthoDB" id="5836549at2759"/>
<evidence type="ECO:0000256" key="1">
    <source>
        <dbReference type="ARBA" id="ARBA00022679"/>
    </source>
</evidence>